<feature type="transmembrane region" description="Helical" evidence="1">
    <location>
        <begin position="127"/>
        <end position="144"/>
    </location>
</feature>
<dbReference type="EMBL" id="LSOG01000090">
    <property type="protein sequence ID" value="OEH45569.1"/>
    <property type="molecule type" value="Genomic_DNA"/>
</dbReference>
<proteinExistence type="predicted"/>
<evidence type="ECO:0000313" key="3">
    <source>
        <dbReference type="Proteomes" id="UP000095229"/>
    </source>
</evidence>
<gene>
    <name evidence="2" type="ORF">lpari_03479</name>
</gene>
<feature type="transmembrane region" description="Helical" evidence="1">
    <location>
        <begin position="195"/>
        <end position="217"/>
    </location>
</feature>
<organism evidence="2 3">
    <name type="scientific">Legionella parisiensis</name>
    <dbReference type="NCBI Taxonomy" id="45071"/>
    <lineage>
        <taxon>Bacteria</taxon>
        <taxon>Pseudomonadati</taxon>
        <taxon>Pseudomonadota</taxon>
        <taxon>Gammaproteobacteria</taxon>
        <taxon>Legionellales</taxon>
        <taxon>Legionellaceae</taxon>
        <taxon>Legionella</taxon>
    </lineage>
</organism>
<dbReference type="AlphaFoldDB" id="A0A1E5JM14"/>
<keyword evidence="1" id="KW-0812">Transmembrane</keyword>
<dbReference type="PATRIC" id="fig|45071.7.peg.3726"/>
<comment type="caution">
    <text evidence="2">The sequence shown here is derived from an EMBL/GenBank/DDBJ whole genome shotgun (WGS) entry which is preliminary data.</text>
</comment>
<name>A0A1E5JM14_9GAMM</name>
<dbReference type="STRING" id="45071.Lpar_0783"/>
<accession>A0A1E5JM14</accession>
<dbReference type="Proteomes" id="UP000095229">
    <property type="component" value="Unassembled WGS sequence"/>
</dbReference>
<evidence type="ECO:0000256" key="1">
    <source>
        <dbReference type="SAM" id="Phobius"/>
    </source>
</evidence>
<evidence type="ECO:0000313" key="2">
    <source>
        <dbReference type="EMBL" id="OEH45569.1"/>
    </source>
</evidence>
<keyword evidence="1" id="KW-0472">Membrane</keyword>
<feature type="transmembrane region" description="Helical" evidence="1">
    <location>
        <begin position="23"/>
        <end position="43"/>
    </location>
</feature>
<keyword evidence="3" id="KW-1185">Reference proteome</keyword>
<protein>
    <submittedName>
        <fullName evidence="2">Uncharacterized protein</fullName>
    </submittedName>
</protein>
<sequence>MVWATVNFLTNFNHITHIPDPTAGVITAVFLGFDVCMTLYKCYLAKREYLTKKTQYEQEIEDYRNKDLFKHLSQKERETHIAMLEEQILELKINWRTKEVTFYFNAAAAALLMFGFSASLLLTGPGVAIVCFFACTIAVAMYLSSDAYTKYQEKGYRLELGHLKGKELEKARQEYNAAYNDFVFTMIKNTVIPTLLIATYAVCWPAAIALTVLYIGYEIYHSYDQHQSKKEAERLALESPEEDDFLDVKYDDEERLLTKEDDLCCSF</sequence>
<reference evidence="2 3" key="1">
    <citation type="submission" date="2016-02" db="EMBL/GenBank/DDBJ databases">
        <title>Secondary metabolites in Legionella.</title>
        <authorList>
            <person name="Tobias N.J."/>
            <person name="Bode H.B."/>
        </authorList>
    </citation>
    <scope>NUCLEOTIDE SEQUENCE [LARGE SCALE GENOMIC DNA]</scope>
    <source>
        <strain evidence="2 3">DSM 19216</strain>
    </source>
</reference>
<keyword evidence="1" id="KW-1133">Transmembrane helix</keyword>
<feature type="transmembrane region" description="Helical" evidence="1">
    <location>
        <begin position="102"/>
        <end position="121"/>
    </location>
</feature>